<sequence length="320" mass="33027">MSTRHSAESSRPLDASMTLLNEVYRRPLDPGYAQAAARRSQQPSRPSRRSATGLLVLAMVLGLAVTTATLSLRRPAGSVVAARHLLEQQIVQRGDEAADLQEQVEQLSAEIARMQDEVLRAEEPGLGAQLASDAVASGAVPVSGPGLRVVLTDGPIEDPDVVDSPSRVRDGDLQVLVNGLWAAGAEAVAVNGERITSTTAIRSAGDAVLVDLVALASPYTVDAIGDAPGMQTAIAQASAGQHLAMLRNSYNIGVRMSSEHKLTLPGTGQTTFYYATVPPEHAPTVSPRPSATDDGGPATGSAPTGSGVEGSAGRSGRDGT</sequence>
<evidence type="ECO:0000256" key="4">
    <source>
        <dbReference type="SAM" id="Phobius"/>
    </source>
</evidence>
<comment type="similarity">
    <text evidence="1">Belongs to the UPF0749 family.</text>
</comment>
<protein>
    <recommendedName>
        <fullName evidence="7">DUF881 domain-containing protein</fullName>
    </recommendedName>
</protein>
<dbReference type="PANTHER" id="PTHR37313:SF1">
    <property type="entry name" value="UPF0749 PROTEIN RV1823"/>
    <property type="match status" value="1"/>
</dbReference>
<dbReference type="PANTHER" id="PTHR37313">
    <property type="entry name" value="UPF0749 PROTEIN RV1825"/>
    <property type="match status" value="1"/>
</dbReference>
<evidence type="ECO:0000256" key="1">
    <source>
        <dbReference type="ARBA" id="ARBA00009108"/>
    </source>
</evidence>
<evidence type="ECO:0000313" key="5">
    <source>
        <dbReference type="EMBL" id="GIG20295.1"/>
    </source>
</evidence>
<feature type="region of interest" description="Disordered" evidence="3">
    <location>
        <begin position="278"/>
        <end position="320"/>
    </location>
</feature>
<dbReference type="GO" id="GO:0005886">
    <property type="term" value="C:plasma membrane"/>
    <property type="evidence" value="ECO:0007669"/>
    <property type="project" value="TreeGrafter"/>
</dbReference>
<evidence type="ECO:0000313" key="6">
    <source>
        <dbReference type="Proteomes" id="UP000632740"/>
    </source>
</evidence>
<proteinExistence type="inferred from homology"/>
<dbReference type="EMBL" id="BONK01000003">
    <property type="protein sequence ID" value="GIG20295.1"/>
    <property type="molecule type" value="Genomic_DNA"/>
</dbReference>
<dbReference type="Proteomes" id="UP000632740">
    <property type="component" value="Unassembled WGS sequence"/>
</dbReference>
<comment type="caution">
    <text evidence="5">The sequence shown here is derived from an EMBL/GenBank/DDBJ whole genome shotgun (WGS) entry which is preliminary data.</text>
</comment>
<dbReference type="RefSeq" id="WP_203749491.1">
    <property type="nucleotide sequence ID" value="NZ_BONK01000003.1"/>
</dbReference>
<keyword evidence="4" id="KW-0812">Transmembrane</keyword>
<evidence type="ECO:0000256" key="2">
    <source>
        <dbReference type="SAM" id="Coils"/>
    </source>
</evidence>
<reference evidence="5" key="1">
    <citation type="submission" date="2021-01" db="EMBL/GenBank/DDBJ databases">
        <title>Whole genome shotgun sequence of Cellulomonas chitinilytica NBRC 110799.</title>
        <authorList>
            <person name="Komaki H."/>
            <person name="Tamura T."/>
        </authorList>
    </citation>
    <scope>NUCLEOTIDE SEQUENCE</scope>
    <source>
        <strain evidence="5">NBRC 110799</strain>
    </source>
</reference>
<dbReference type="Gene3D" id="3.30.70.1880">
    <property type="entry name" value="Protein of unknown function DUF881"/>
    <property type="match status" value="1"/>
</dbReference>
<dbReference type="AlphaFoldDB" id="A0A919P131"/>
<gene>
    <name evidence="5" type="ORF">Cch01nite_10190</name>
</gene>
<keyword evidence="2" id="KW-0175">Coiled coil</keyword>
<accession>A0A919P131</accession>
<organism evidence="5 6">
    <name type="scientific">Cellulomonas chitinilytica</name>
    <dbReference type="NCBI Taxonomy" id="398759"/>
    <lineage>
        <taxon>Bacteria</taxon>
        <taxon>Bacillati</taxon>
        <taxon>Actinomycetota</taxon>
        <taxon>Actinomycetes</taxon>
        <taxon>Micrococcales</taxon>
        <taxon>Cellulomonadaceae</taxon>
        <taxon>Cellulomonas</taxon>
    </lineage>
</organism>
<keyword evidence="4" id="KW-0472">Membrane</keyword>
<feature type="transmembrane region" description="Helical" evidence="4">
    <location>
        <begin position="51"/>
        <end position="72"/>
    </location>
</feature>
<dbReference type="InterPro" id="IPR010273">
    <property type="entry name" value="DUF881"/>
</dbReference>
<dbReference type="Pfam" id="PF05949">
    <property type="entry name" value="DUF881"/>
    <property type="match status" value="1"/>
</dbReference>
<name>A0A919P131_9CELL</name>
<keyword evidence="4" id="KW-1133">Transmembrane helix</keyword>
<evidence type="ECO:0000256" key="3">
    <source>
        <dbReference type="SAM" id="MobiDB-lite"/>
    </source>
</evidence>
<feature type="coiled-coil region" evidence="2">
    <location>
        <begin position="90"/>
        <end position="124"/>
    </location>
</feature>
<keyword evidence="6" id="KW-1185">Reference proteome</keyword>
<evidence type="ECO:0008006" key="7">
    <source>
        <dbReference type="Google" id="ProtNLM"/>
    </source>
</evidence>